<protein>
    <recommendedName>
        <fullName evidence="3">Flagellin</fullName>
    </recommendedName>
</protein>
<evidence type="ECO:0000256" key="1">
    <source>
        <dbReference type="ARBA" id="ARBA00005709"/>
    </source>
</evidence>
<dbReference type="Gene3D" id="6.10.10.10">
    <property type="entry name" value="Flagellar export chaperone, C-terminal domain"/>
    <property type="match status" value="1"/>
</dbReference>
<dbReference type="PRINTS" id="PR00207">
    <property type="entry name" value="FLAGELLIN"/>
</dbReference>
<dbReference type="Pfam" id="PF00669">
    <property type="entry name" value="Flagellin_N"/>
    <property type="match status" value="1"/>
</dbReference>
<dbReference type="Gene3D" id="2.60.40.4390">
    <property type="match status" value="1"/>
</dbReference>
<dbReference type="EMBL" id="JADJOT010000010">
    <property type="protein sequence ID" value="MBK7955591.1"/>
    <property type="molecule type" value="Genomic_DNA"/>
</dbReference>
<dbReference type="Proteomes" id="UP000706151">
    <property type="component" value="Unassembled WGS sequence"/>
</dbReference>
<evidence type="ECO:0000256" key="2">
    <source>
        <dbReference type="ARBA" id="ARBA00023143"/>
    </source>
</evidence>
<sequence length="483" mass="47349">MPQVINTNVASLNSQRSLNSSQNSLATSLQRLSSGLRINSAKDDAAGLAISTRMTSQISGLNQASRNANDGISLAQTAEGGLQSISDSLQRMRELAVQASNATNTSTDRAALQQEVDQLVQQINTVSSQTAFNGVKLLDGTFNAQAFQVGANSGETISISSIASAKADALGVGTTSSYSTSLSATVIAGAIGAGGITVNGYGIGPSASDGVSSANANASAIAKAAAFNSVTGQTGVSAAATKSTVTGAAATTNGGFAGGATNFVTINGVDIGAVAAGANDVETGNNVAAAINAVSNQTGTTATFSTTTGAVTLTAEDGRNITVAGGGTGLTDSGLTAGTTYGGVSLSSTSSSGITLGGADLSKTALTAGYTAATATFGAGISSVSLTTASGAQNAISTLDAALANINSSRANLGAVQNRFSSVVSNLATTSENLSASRSRILDADFAAETANLTRAQILQQAGTAMLAQANSLPQNVLSLLRG</sequence>
<evidence type="ECO:0000256" key="4">
    <source>
        <dbReference type="SAM" id="Coils"/>
    </source>
</evidence>
<dbReference type="SUPFAM" id="SSF64518">
    <property type="entry name" value="Phase 1 flagellin"/>
    <property type="match status" value="1"/>
</dbReference>
<dbReference type="GO" id="GO:0005576">
    <property type="term" value="C:extracellular region"/>
    <property type="evidence" value="ECO:0007669"/>
    <property type="project" value="UniProtKB-SubCell"/>
</dbReference>
<organism evidence="7 8">
    <name type="scientific">Candidatus Accumulibacter affinis</name>
    <dbReference type="NCBI Taxonomy" id="2954384"/>
    <lineage>
        <taxon>Bacteria</taxon>
        <taxon>Pseudomonadati</taxon>
        <taxon>Pseudomonadota</taxon>
        <taxon>Betaproteobacteria</taxon>
        <taxon>Candidatus Accumulibacter</taxon>
    </lineage>
</organism>
<dbReference type="InterPro" id="IPR001029">
    <property type="entry name" value="Flagellin_N"/>
</dbReference>
<feature type="domain" description="Flagellin C-terminal" evidence="6">
    <location>
        <begin position="397"/>
        <end position="481"/>
    </location>
</feature>
<gene>
    <name evidence="7" type="ORF">IPK02_17455</name>
</gene>
<evidence type="ECO:0000313" key="8">
    <source>
        <dbReference type="Proteomes" id="UP000706151"/>
    </source>
</evidence>
<comment type="similarity">
    <text evidence="1 3">Belongs to the bacterial flagellin family.</text>
</comment>
<evidence type="ECO:0000259" key="5">
    <source>
        <dbReference type="Pfam" id="PF00669"/>
    </source>
</evidence>
<comment type="subcellular location">
    <subcellularLocation>
        <location evidence="3">Secreted</location>
    </subcellularLocation>
    <subcellularLocation>
        <location evidence="3">Bacterial flagellum</location>
    </subcellularLocation>
</comment>
<keyword evidence="2 3" id="KW-0975">Bacterial flagellum</keyword>
<dbReference type="GO" id="GO:0005198">
    <property type="term" value="F:structural molecule activity"/>
    <property type="evidence" value="ECO:0007669"/>
    <property type="project" value="UniProtKB-UniRule"/>
</dbReference>
<keyword evidence="7" id="KW-0966">Cell projection</keyword>
<dbReference type="AlphaFoldDB" id="A0A935TBS0"/>
<feature type="domain" description="Flagellin N-terminal" evidence="5">
    <location>
        <begin position="5"/>
        <end position="142"/>
    </location>
</feature>
<feature type="coiled-coil region" evidence="4">
    <location>
        <begin position="102"/>
        <end position="129"/>
    </location>
</feature>
<keyword evidence="3" id="KW-0964">Secreted</keyword>
<keyword evidence="7" id="KW-0282">Flagellum</keyword>
<dbReference type="Pfam" id="PF00700">
    <property type="entry name" value="Flagellin_C"/>
    <property type="match status" value="1"/>
</dbReference>
<dbReference type="InterPro" id="IPR042187">
    <property type="entry name" value="Flagellin_C_sub2"/>
</dbReference>
<dbReference type="PANTHER" id="PTHR42792">
    <property type="entry name" value="FLAGELLIN"/>
    <property type="match status" value="1"/>
</dbReference>
<evidence type="ECO:0000313" key="7">
    <source>
        <dbReference type="EMBL" id="MBK7955591.1"/>
    </source>
</evidence>
<keyword evidence="4" id="KW-0175">Coiled coil</keyword>
<evidence type="ECO:0000259" key="6">
    <source>
        <dbReference type="Pfam" id="PF00700"/>
    </source>
</evidence>
<dbReference type="Gene3D" id="1.20.1330.10">
    <property type="entry name" value="f41 fragment of flagellin, N-terminal domain"/>
    <property type="match status" value="2"/>
</dbReference>
<dbReference type="GO" id="GO:0009288">
    <property type="term" value="C:bacterial-type flagellum"/>
    <property type="evidence" value="ECO:0007669"/>
    <property type="project" value="UniProtKB-SubCell"/>
</dbReference>
<dbReference type="PANTHER" id="PTHR42792:SF2">
    <property type="entry name" value="FLAGELLIN"/>
    <property type="match status" value="1"/>
</dbReference>
<reference evidence="7 8" key="1">
    <citation type="submission" date="2020-10" db="EMBL/GenBank/DDBJ databases">
        <title>Connecting structure to function with the recovery of over 1000 high-quality activated sludge metagenome-assembled genomes encoding full-length rRNA genes using long-read sequencing.</title>
        <authorList>
            <person name="Singleton C.M."/>
            <person name="Petriglieri F."/>
            <person name="Kristensen J.M."/>
            <person name="Kirkegaard R.H."/>
            <person name="Michaelsen T.Y."/>
            <person name="Andersen M.H."/>
            <person name="Karst S.M."/>
            <person name="Dueholm M.S."/>
            <person name="Nielsen P.H."/>
            <person name="Albertsen M."/>
        </authorList>
    </citation>
    <scope>NUCLEOTIDE SEQUENCE [LARGE SCALE GENOMIC DNA]</scope>
    <source>
        <strain evidence="7">Fred_18-Q3-R57-64_BAT3C.720</strain>
    </source>
</reference>
<comment type="function">
    <text evidence="3">Flagellin is the subunit protein which polymerizes to form the filaments of bacterial flagella.</text>
</comment>
<evidence type="ECO:0000256" key="3">
    <source>
        <dbReference type="RuleBase" id="RU362073"/>
    </source>
</evidence>
<proteinExistence type="inferred from homology"/>
<name>A0A935TBS0_9PROT</name>
<keyword evidence="7" id="KW-0969">Cilium</keyword>
<comment type="caution">
    <text evidence="7">The sequence shown here is derived from an EMBL/GenBank/DDBJ whole genome shotgun (WGS) entry which is preliminary data.</text>
</comment>
<dbReference type="InterPro" id="IPR001492">
    <property type="entry name" value="Flagellin"/>
</dbReference>
<accession>A0A935TBS0</accession>
<dbReference type="Gene3D" id="6.10.280.190">
    <property type="match status" value="1"/>
</dbReference>
<dbReference type="InterPro" id="IPR046358">
    <property type="entry name" value="Flagellin_C"/>
</dbReference>